<evidence type="ECO:0000313" key="1">
    <source>
        <dbReference type="EMBL" id="KAJ1156328.1"/>
    </source>
</evidence>
<gene>
    <name evidence="1" type="ORF">NDU88_009052</name>
</gene>
<dbReference type="EMBL" id="JANPWB010000009">
    <property type="protein sequence ID" value="KAJ1156328.1"/>
    <property type="molecule type" value="Genomic_DNA"/>
</dbReference>
<keyword evidence="2" id="KW-1185">Reference proteome</keyword>
<sequence>MSCCTAGVKCRCCFLRGRVAFKKAVPHRPGKAGAATHVWGPAEGGCRYVADKAPGQSPKGEQPARCRRCYLLVSAAVLPGVQRCLSARSAWARPRLPCRQMRPALPVAS</sequence>
<comment type="caution">
    <text evidence="1">The sequence shown here is derived from an EMBL/GenBank/DDBJ whole genome shotgun (WGS) entry which is preliminary data.</text>
</comment>
<accession>A0AAV7RZD0</accession>
<name>A0AAV7RZD0_PLEWA</name>
<reference evidence="1" key="1">
    <citation type="journal article" date="2022" name="bioRxiv">
        <title>Sequencing and chromosome-scale assembly of the giantPleurodeles waltlgenome.</title>
        <authorList>
            <person name="Brown T."/>
            <person name="Elewa A."/>
            <person name="Iarovenko S."/>
            <person name="Subramanian E."/>
            <person name="Araus A.J."/>
            <person name="Petzold A."/>
            <person name="Susuki M."/>
            <person name="Suzuki K.-i.T."/>
            <person name="Hayashi T."/>
            <person name="Toyoda A."/>
            <person name="Oliveira C."/>
            <person name="Osipova E."/>
            <person name="Leigh N.D."/>
            <person name="Simon A."/>
            <person name="Yun M.H."/>
        </authorList>
    </citation>
    <scope>NUCLEOTIDE SEQUENCE</scope>
    <source>
        <strain evidence="1">20211129_DDA</strain>
        <tissue evidence="1">Liver</tissue>
    </source>
</reference>
<proteinExistence type="predicted"/>
<protein>
    <submittedName>
        <fullName evidence="1">Uncharacterized protein</fullName>
    </submittedName>
</protein>
<organism evidence="1 2">
    <name type="scientific">Pleurodeles waltl</name>
    <name type="common">Iberian ribbed newt</name>
    <dbReference type="NCBI Taxonomy" id="8319"/>
    <lineage>
        <taxon>Eukaryota</taxon>
        <taxon>Metazoa</taxon>
        <taxon>Chordata</taxon>
        <taxon>Craniata</taxon>
        <taxon>Vertebrata</taxon>
        <taxon>Euteleostomi</taxon>
        <taxon>Amphibia</taxon>
        <taxon>Batrachia</taxon>
        <taxon>Caudata</taxon>
        <taxon>Salamandroidea</taxon>
        <taxon>Salamandridae</taxon>
        <taxon>Pleurodelinae</taxon>
        <taxon>Pleurodeles</taxon>
    </lineage>
</organism>
<dbReference type="AlphaFoldDB" id="A0AAV7RZD0"/>
<evidence type="ECO:0000313" key="2">
    <source>
        <dbReference type="Proteomes" id="UP001066276"/>
    </source>
</evidence>
<dbReference type="Proteomes" id="UP001066276">
    <property type="component" value="Chromosome 5"/>
</dbReference>